<reference evidence="3 4" key="1">
    <citation type="journal article" date="2016" name="Microbes Environ.">
        <title>Phylogenetically diverse aerobic anoxygenic phototrophic bacteria isolated from epilithic biofilms in Tama river, Japan.</title>
        <authorList>
            <person name="Hirose S."/>
            <person name="Matsuura K."/>
            <person name="Haruta S."/>
        </authorList>
    </citation>
    <scope>NUCLEOTIDE SEQUENCE [LARGE SCALE GENOMIC DNA]</scope>
    <source>
        <strain evidence="3 4">S08</strain>
    </source>
</reference>
<protein>
    <submittedName>
        <fullName evidence="3">Amidohydrolase</fullName>
    </submittedName>
</protein>
<organism evidence="3 4">
    <name type="scientific">Roseomonas fluvialis</name>
    <dbReference type="NCBI Taxonomy" id="1750527"/>
    <lineage>
        <taxon>Bacteria</taxon>
        <taxon>Pseudomonadati</taxon>
        <taxon>Pseudomonadota</taxon>
        <taxon>Alphaproteobacteria</taxon>
        <taxon>Acetobacterales</taxon>
        <taxon>Roseomonadaceae</taxon>
        <taxon>Roseomonas</taxon>
    </lineage>
</organism>
<dbReference type="Gene3D" id="3.20.20.140">
    <property type="entry name" value="Metal-dependent hydrolases"/>
    <property type="match status" value="1"/>
</dbReference>
<dbReference type="PANTHER" id="PTHR21240">
    <property type="entry name" value="2-AMINO-3-CARBOXYLMUCONATE-6-SEMIALDEHYDE DECARBOXYLASE"/>
    <property type="match status" value="1"/>
</dbReference>
<dbReference type="RefSeq" id="WP_244407124.1">
    <property type="nucleotide sequence ID" value="NZ_AP025637.1"/>
</dbReference>
<dbReference type="Pfam" id="PF04909">
    <property type="entry name" value="Amidohydro_2"/>
    <property type="match status" value="1"/>
</dbReference>
<dbReference type="Proteomes" id="UP000831327">
    <property type="component" value="Chromosome"/>
</dbReference>
<gene>
    <name evidence="3" type="ORF">Rmf_28750</name>
</gene>
<dbReference type="SUPFAM" id="SSF51556">
    <property type="entry name" value="Metallo-dependent hydrolases"/>
    <property type="match status" value="1"/>
</dbReference>
<feature type="domain" description="Amidohydrolase-related" evidence="2">
    <location>
        <begin position="3"/>
        <end position="327"/>
    </location>
</feature>
<dbReference type="InterPro" id="IPR032465">
    <property type="entry name" value="ACMSD"/>
</dbReference>
<sequence>MIIDAHTHTLTPAVNQRLQGRPELAQVPYNRDISPESAEVDRAQFPELGRRFNQIAARLEDMARMRVDHQVVLPAPGQQHYWADPDLLVEISRLQNAHVAALVAQDPARFSGLGTLPMTAPDRAPDEAARAVETQGLRGFQIDTRAGAMELSDPAFDPLWRRLVALDVPVVLHPLGFSDGARLGAFFMVNTVGNPLEEVIAANHLVLGGVLDRHPGLRVKIVHGGGFLPFLIGRLDHAWKRRPELRRLTAQPPSAYLPRLWYDTVVFDPRLLRMLFDLVGPGRIMLGSDYPFDMGDDDPRGMLAAAGLPAAEATAIEGATARSFFRL</sequence>
<accession>A0ABM7Y4X2</accession>
<keyword evidence="1" id="KW-0456">Lyase</keyword>
<proteinExistence type="predicted"/>
<dbReference type="EMBL" id="AP025637">
    <property type="protein sequence ID" value="BDG72946.1"/>
    <property type="molecule type" value="Genomic_DNA"/>
</dbReference>
<keyword evidence="4" id="KW-1185">Reference proteome</keyword>
<evidence type="ECO:0000259" key="2">
    <source>
        <dbReference type="Pfam" id="PF04909"/>
    </source>
</evidence>
<dbReference type="PANTHER" id="PTHR21240:SF28">
    <property type="entry name" value="ISO-OROTATE DECARBOXYLASE (EUROFUNG)"/>
    <property type="match status" value="1"/>
</dbReference>
<name>A0ABM7Y4X2_9PROT</name>
<dbReference type="InterPro" id="IPR006680">
    <property type="entry name" value="Amidohydro-rel"/>
</dbReference>
<evidence type="ECO:0000256" key="1">
    <source>
        <dbReference type="ARBA" id="ARBA00023239"/>
    </source>
</evidence>
<dbReference type="InterPro" id="IPR032466">
    <property type="entry name" value="Metal_Hydrolase"/>
</dbReference>
<evidence type="ECO:0000313" key="4">
    <source>
        <dbReference type="Proteomes" id="UP000831327"/>
    </source>
</evidence>
<evidence type="ECO:0000313" key="3">
    <source>
        <dbReference type="EMBL" id="BDG72946.1"/>
    </source>
</evidence>